<dbReference type="InterPro" id="IPR029060">
    <property type="entry name" value="PIN-like_dom_sf"/>
</dbReference>
<dbReference type="Gene3D" id="3.40.50.1010">
    <property type="entry name" value="5'-nuclease"/>
    <property type="match status" value="2"/>
</dbReference>
<evidence type="ECO:0000313" key="8">
    <source>
        <dbReference type="EMBL" id="KAF9530155.1"/>
    </source>
</evidence>
<dbReference type="Pfam" id="PF00752">
    <property type="entry name" value="XPG_N"/>
    <property type="match status" value="1"/>
</dbReference>
<evidence type="ECO:0000256" key="2">
    <source>
        <dbReference type="ARBA" id="ARBA00022722"/>
    </source>
</evidence>
<dbReference type="GO" id="GO:0003677">
    <property type="term" value="F:DNA binding"/>
    <property type="evidence" value="ECO:0007669"/>
    <property type="project" value="InterPro"/>
</dbReference>
<organism evidence="8 9">
    <name type="scientific">Crepidotus variabilis</name>
    <dbReference type="NCBI Taxonomy" id="179855"/>
    <lineage>
        <taxon>Eukaryota</taxon>
        <taxon>Fungi</taxon>
        <taxon>Dikarya</taxon>
        <taxon>Basidiomycota</taxon>
        <taxon>Agaricomycotina</taxon>
        <taxon>Agaricomycetes</taxon>
        <taxon>Agaricomycetidae</taxon>
        <taxon>Agaricales</taxon>
        <taxon>Agaricineae</taxon>
        <taxon>Crepidotaceae</taxon>
        <taxon>Crepidotus</taxon>
    </lineage>
</organism>
<keyword evidence="3" id="KW-0479">Metal-binding</keyword>
<keyword evidence="5" id="KW-0378">Hydrolase</keyword>
<dbReference type="CDD" id="cd09901">
    <property type="entry name" value="H3TH_FEN1-like"/>
    <property type="match status" value="1"/>
</dbReference>
<dbReference type="InterPro" id="IPR036279">
    <property type="entry name" value="5-3_exonuclease_C_sf"/>
</dbReference>
<protein>
    <submittedName>
        <fullName evidence="8">PIN domain-like protein</fullName>
    </submittedName>
</protein>
<reference evidence="8" key="1">
    <citation type="submission" date="2020-11" db="EMBL/GenBank/DDBJ databases">
        <authorList>
            <consortium name="DOE Joint Genome Institute"/>
            <person name="Ahrendt S."/>
            <person name="Riley R."/>
            <person name="Andreopoulos W."/>
            <person name="Labutti K."/>
            <person name="Pangilinan J."/>
            <person name="Ruiz-Duenas F.J."/>
            <person name="Barrasa J.M."/>
            <person name="Sanchez-Garcia M."/>
            <person name="Camarero S."/>
            <person name="Miyauchi S."/>
            <person name="Serrano A."/>
            <person name="Linde D."/>
            <person name="Babiker R."/>
            <person name="Drula E."/>
            <person name="Ayuso-Fernandez I."/>
            <person name="Pacheco R."/>
            <person name="Padilla G."/>
            <person name="Ferreira P."/>
            <person name="Barriuso J."/>
            <person name="Kellner H."/>
            <person name="Castanera R."/>
            <person name="Alfaro M."/>
            <person name="Ramirez L."/>
            <person name="Pisabarro A.G."/>
            <person name="Kuo A."/>
            <person name="Tritt A."/>
            <person name="Lipzen A."/>
            <person name="He G."/>
            <person name="Yan M."/>
            <person name="Ng V."/>
            <person name="Cullen D."/>
            <person name="Martin F."/>
            <person name="Rosso M.-N."/>
            <person name="Henrissat B."/>
            <person name="Hibbett D."/>
            <person name="Martinez A.T."/>
            <person name="Grigoriev I.V."/>
        </authorList>
    </citation>
    <scope>NUCLEOTIDE SEQUENCE</scope>
    <source>
        <strain evidence="8">CBS 506.95</strain>
    </source>
</reference>
<keyword evidence="2" id="KW-0540">Nuclease</keyword>
<feature type="domain" description="XPG N-terminal" evidence="7">
    <location>
        <begin position="1"/>
        <end position="100"/>
    </location>
</feature>
<keyword evidence="6" id="KW-0460">Magnesium</keyword>
<dbReference type="InterPro" id="IPR006084">
    <property type="entry name" value="XPG/Rad2"/>
</dbReference>
<keyword evidence="9" id="KW-1185">Reference proteome</keyword>
<dbReference type="GO" id="GO:0006281">
    <property type="term" value="P:DNA repair"/>
    <property type="evidence" value="ECO:0007669"/>
    <property type="project" value="UniProtKB-ARBA"/>
</dbReference>
<name>A0A9P6EJR3_9AGAR</name>
<dbReference type="PANTHER" id="PTHR11081:SF9">
    <property type="entry name" value="FLAP ENDONUCLEASE 1"/>
    <property type="match status" value="1"/>
</dbReference>
<proteinExistence type="predicted"/>
<dbReference type="Pfam" id="PF00867">
    <property type="entry name" value="XPG_I"/>
    <property type="match status" value="1"/>
</dbReference>
<dbReference type="InterPro" id="IPR008918">
    <property type="entry name" value="HhH2"/>
</dbReference>
<dbReference type="EMBL" id="MU157841">
    <property type="protein sequence ID" value="KAF9530155.1"/>
    <property type="molecule type" value="Genomic_DNA"/>
</dbReference>
<comment type="caution">
    <text evidence="8">The sequence shown here is derived from an EMBL/GenBank/DDBJ whole genome shotgun (WGS) entry which is preliminary data.</text>
</comment>
<evidence type="ECO:0000256" key="5">
    <source>
        <dbReference type="ARBA" id="ARBA00022801"/>
    </source>
</evidence>
<evidence type="ECO:0000256" key="4">
    <source>
        <dbReference type="ARBA" id="ARBA00022759"/>
    </source>
</evidence>
<sequence length="549" mass="61540">MGVHGLTPFLRKACPDALQSLPDRFHGLRGKTLIIDGTLITQRFHFMQNKHPHQHVISWYRLAKEFENHGIRTICIFDGKTRSQAKAREVKRRREVRELAMVRASIENDRFARLVKMKEAFEKFKHLESTERQEIVDLLTSEPSFNNSNLGGLLQARSLLRDTIEGKTPSYRPPSPVYRPLPETFVTSQLKIAQRKPTPPTSSVVKEIVTQFRLLYLGFRANVARMLTLATDSTEEIPPISRLDPVRLSPTSKVDEDRVERLMSKTQNELTLTEGSVWKDCIQVLTSASTLVDDTLDRVHPASSSANQDAEARLDTLLERSSTIAASYERRSNAPTAKTYQQSRDVLAAMGICTLEVSGAFEAEALASTMVLAGLGDYVISEDTDVLVYDAPMIRNITGRDPFLMVSGATVRESLSLSRSEFIDFCILLGTDFSQRITNVGPVRALKLIRNFGSIEKIVESISEDPKFPLKLPKAAYLAQVDIARSVFNTLPPLPTASALLPTEPNPLSVEKMFKEFEIRDQDLHPDWHDPTPFDDALAGNFFKDSPSA</sequence>
<evidence type="ECO:0000256" key="1">
    <source>
        <dbReference type="ARBA" id="ARBA00001946"/>
    </source>
</evidence>
<evidence type="ECO:0000259" key="7">
    <source>
        <dbReference type="SMART" id="SM00485"/>
    </source>
</evidence>
<comment type="cofactor">
    <cofactor evidence="1">
        <name>Mg(2+)</name>
        <dbReference type="ChEBI" id="CHEBI:18420"/>
    </cofactor>
</comment>
<gene>
    <name evidence="8" type="ORF">CPB83DRAFT_922616</name>
</gene>
<dbReference type="SMART" id="SM00279">
    <property type="entry name" value="HhH2"/>
    <property type="match status" value="1"/>
</dbReference>
<dbReference type="Proteomes" id="UP000807306">
    <property type="component" value="Unassembled WGS sequence"/>
</dbReference>
<dbReference type="SMART" id="SM00485">
    <property type="entry name" value="XPGN"/>
    <property type="match status" value="1"/>
</dbReference>
<accession>A0A9P6EJR3</accession>
<dbReference type="GO" id="GO:0017108">
    <property type="term" value="F:5'-flap endonuclease activity"/>
    <property type="evidence" value="ECO:0007669"/>
    <property type="project" value="TreeGrafter"/>
</dbReference>
<dbReference type="InterPro" id="IPR006086">
    <property type="entry name" value="XPG-I_dom"/>
</dbReference>
<dbReference type="OrthoDB" id="31113at2759"/>
<dbReference type="PANTHER" id="PTHR11081">
    <property type="entry name" value="FLAP ENDONUCLEASE FAMILY MEMBER"/>
    <property type="match status" value="1"/>
</dbReference>
<dbReference type="InterPro" id="IPR006085">
    <property type="entry name" value="XPG_DNA_repair_N"/>
</dbReference>
<keyword evidence="4" id="KW-0255">Endonuclease</keyword>
<dbReference type="AlphaFoldDB" id="A0A9P6EJR3"/>
<dbReference type="GO" id="GO:0046872">
    <property type="term" value="F:metal ion binding"/>
    <property type="evidence" value="ECO:0007669"/>
    <property type="project" value="UniProtKB-KW"/>
</dbReference>
<evidence type="ECO:0000313" key="9">
    <source>
        <dbReference type="Proteomes" id="UP000807306"/>
    </source>
</evidence>
<dbReference type="SUPFAM" id="SSF47807">
    <property type="entry name" value="5' to 3' exonuclease, C-terminal subdomain"/>
    <property type="match status" value="1"/>
</dbReference>
<evidence type="ECO:0000256" key="3">
    <source>
        <dbReference type="ARBA" id="ARBA00022723"/>
    </source>
</evidence>
<dbReference type="PRINTS" id="PR00853">
    <property type="entry name" value="XPGRADSUPER"/>
</dbReference>
<evidence type="ECO:0000256" key="6">
    <source>
        <dbReference type="ARBA" id="ARBA00022842"/>
    </source>
</evidence>
<dbReference type="SUPFAM" id="SSF88723">
    <property type="entry name" value="PIN domain-like"/>
    <property type="match status" value="1"/>
</dbReference>
<dbReference type="Gene3D" id="1.10.150.20">
    <property type="entry name" value="5' to 3' exonuclease, C-terminal subdomain"/>
    <property type="match status" value="1"/>
</dbReference>